<evidence type="ECO:0000256" key="3">
    <source>
        <dbReference type="ARBA" id="ARBA00014144"/>
    </source>
</evidence>
<protein>
    <recommendedName>
        <fullName evidence="3">Pro-corazonin</fullName>
    </recommendedName>
</protein>
<evidence type="ECO:0000313" key="11">
    <source>
        <dbReference type="Proteomes" id="UP000215335"/>
    </source>
</evidence>
<dbReference type="EMBL" id="NNAY01002915">
    <property type="protein sequence ID" value="OXU20327.1"/>
    <property type="molecule type" value="Genomic_DNA"/>
</dbReference>
<reference evidence="10 11" key="1">
    <citation type="journal article" date="2017" name="Curr. Biol.">
        <title>The Evolution of Venom by Co-option of Single-Copy Genes.</title>
        <authorList>
            <person name="Martinson E.O."/>
            <person name="Mrinalini"/>
            <person name="Kelkar Y.D."/>
            <person name="Chang C.H."/>
            <person name="Werren J.H."/>
        </authorList>
    </citation>
    <scope>NUCLEOTIDE SEQUENCE [LARGE SCALE GENOMIC DNA]</scope>
    <source>
        <strain evidence="10 11">Alberta</strain>
        <tissue evidence="10">Whole body</tissue>
    </source>
</reference>
<feature type="region of interest" description="Disordered" evidence="8">
    <location>
        <begin position="106"/>
        <end position="129"/>
    </location>
</feature>
<dbReference type="GO" id="GO:0007218">
    <property type="term" value="P:neuropeptide signaling pathway"/>
    <property type="evidence" value="ECO:0007669"/>
    <property type="project" value="UniProtKB-KW"/>
</dbReference>
<feature type="chain" id="PRO_5012082212" description="Pro-corazonin" evidence="9">
    <location>
        <begin position="21"/>
        <end position="129"/>
    </location>
</feature>
<evidence type="ECO:0000256" key="2">
    <source>
        <dbReference type="ARBA" id="ARBA00009635"/>
    </source>
</evidence>
<evidence type="ECO:0000256" key="7">
    <source>
        <dbReference type="ARBA" id="ARBA00023320"/>
    </source>
</evidence>
<comment type="similarity">
    <text evidence="2">Belongs to the corazonin family.</text>
</comment>
<keyword evidence="4" id="KW-0964">Secreted</keyword>
<evidence type="ECO:0000256" key="8">
    <source>
        <dbReference type="SAM" id="MobiDB-lite"/>
    </source>
</evidence>
<dbReference type="AlphaFoldDB" id="A0A232EPS8"/>
<gene>
    <name evidence="10" type="ORF">TSAR_008513</name>
</gene>
<keyword evidence="5 9" id="KW-0732">Signal</keyword>
<evidence type="ECO:0000256" key="5">
    <source>
        <dbReference type="ARBA" id="ARBA00022729"/>
    </source>
</evidence>
<evidence type="ECO:0000256" key="1">
    <source>
        <dbReference type="ARBA" id="ARBA00004613"/>
    </source>
</evidence>
<dbReference type="Pfam" id="PF17308">
    <property type="entry name" value="Corazonin"/>
    <property type="match status" value="1"/>
</dbReference>
<dbReference type="InterPro" id="IPR020190">
    <property type="entry name" value="Procorazonin"/>
</dbReference>
<evidence type="ECO:0000256" key="4">
    <source>
        <dbReference type="ARBA" id="ARBA00022525"/>
    </source>
</evidence>
<keyword evidence="7" id="KW-0527">Neuropeptide</keyword>
<feature type="compositionally biased region" description="Basic and acidic residues" evidence="8">
    <location>
        <begin position="106"/>
        <end position="115"/>
    </location>
</feature>
<proteinExistence type="inferred from homology"/>
<sequence length="129" mass="14318">MIRGLTIALVTVALVSLATCQTFQYSRGWTNGKRAETSPLASILDYRAAMAGAGGRMDDLQMARCANLHKWKMFLLRSGDNEEVCRVPCEFLDVLRQCLIRQDKASPNDLSDFRRPSAPALETSSSLSY</sequence>
<dbReference type="GO" id="GO:0005576">
    <property type="term" value="C:extracellular region"/>
    <property type="evidence" value="ECO:0007669"/>
    <property type="project" value="UniProtKB-SubCell"/>
</dbReference>
<dbReference type="Proteomes" id="UP000215335">
    <property type="component" value="Unassembled WGS sequence"/>
</dbReference>
<keyword evidence="6" id="KW-0027">Amidation</keyword>
<feature type="signal peptide" evidence="9">
    <location>
        <begin position="1"/>
        <end position="20"/>
    </location>
</feature>
<evidence type="ECO:0000256" key="9">
    <source>
        <dbReference type="SAM" id="SignalP"/>
    </source>
</evidence>
<dbReference type="GO" id="GO:0071858">
    <property type="term" value="F:corazonin receptor binding"/>
    <property type="evidence" value="ECO:0007669"/>
    <property type="project" value="InterPro"/>
</dbReference>
<name>A0A232EPS8_9HYME</name>
<organism evidence="10 11">
    <name type="scientific">Trichomalopsis sarcophagae</name>
    <dbReference type="NCBI Taxonomy" id="543379"/>
    <lineage>
        <taxon>Eukaryota</taxon>
        <taxon>Metazoa</taxon>
        <taxon>Ecdysozoa</taxon>
        <taxon>Arthropoda</taxon>
        <taxon>Hexapoda</taxon>
        <taxon>Insecta</taxon>
        <taxon>Pterygota</taxon>
        <taxon>Neoptera</taxon>
        <taxon>Endopterygota</taxon>
        <taxon>Hymenoptera</taxon>
        <taxon>Apocrita</taxon>
        <taxon>Proctotrupomorpha</taxon>
        <taxon>Chalcidoidea</taxon>
        <taxon>Pteromalidae</taxon>
        <taxon>Pteromalinae</taxon>
        <taxon>Trichomalopsis</taxon>
    </lineage>
</organism>
<evidence type="ECO:0000256" key="6">
    <source>
        <dbReference type="ARBA" id="ARBA00022815"/>
    </source>
</evidence>
<comment type="caution">
    <text evidence="10">The sequence shown here is derived from an EMBL/GenBank/DDBJ whole genome shotgun (WGS) entry which is preliminary data.</text>
</comment>
<accession>A0A232EPS8</accession>
<dbReference type="GO" id="GO:0045823">
    <property type="term" value="P:positive regulation of heart contraction"/>
    <property type="evidence" value="ECO:0007669"/>
    <property type="project" value="InterPro"/>
</dbReference>
<evidence type="ECO:0000313" key="10">
    <source>
        <dbReference type="EMBL" id="OXU20327.1"/>
    </source>
</evidence>
<comment type="subcellular location">
    <subcellularLocation>
        <location evidence="1">Secreted</location>
    </subcellularLocation>
</comment>
<dbReference type="OrthoDB" id="6436322at2759"/>
<keyword evidence="11" id="KW-1185">Reference proteome</keyword>